<dbReference type="PANTHER" id="PTHR11800:SF13">
    <property type="entry name" value="DNA-DIRECTED RNA POLYMERASES I AND III SUBUNIT RPAC1"/>
    <property type="match status" value="1"/>
</dbReference>
<dbReference type="HAMAP" id="MF_00320">
    <property type="entry name" value="RNApol_arch_Rpo3"/>
    <property type="match status" value="1"/>
</dbReference>
<evidence type="ECO:0000256" key="2">
    <source>
        <dbReference type="ARBA" id="ARBA00022083"/>
    </source>
</evidence>
<gene>
    <name evidence="9" type="ORF">CALVIDRAFT_567376</name>
</gene>
<dbReference type="OrthoDB" id="270173at2759"/>
<dbReference type="InterPro" id="IPR001514">
    <property type="entry name" value="DNA-dir_RNA_pol_30-40kDasu_CS"/>
</dbReference>
<keyword evidence="5" id="KW-0539">Nucleus</keyword>
<dbReference type="SUPFAM" id="SSF55257">
    <property type="entry name" value="RBP11-like subunits of RNA polymerase"/>
    <property type="match status" value="1"/>
</dbReference>
<protein>
    <recommendedName>
        <fullName evidence="2">DNA-directed RNA polymerases I and III subunit RPAC1</fullName>
    </recommendedName>
</protein>
<dbReference type="Gene3D" id="3.30.1360.10">
    <property type="entry name" value="RNA polymerase, RBP11-like subunit"/>
    <property type="match status" value="1"/>
</dbReference>
<evidence type="ECO:0000313" key="10">
    <source>
        <dbReference type="Proteomes" id="UP000076738"/>
    </source>
</evidence>
<keyword evidence="4" id="KW-0804">Transcription</keyword>
<reference evidence="9 10" key="1">
    <citation type="journal article" date="2016" name="Mol. Biol. Evol.">
        <title>Comparative Genomics of Early-Diverging Mushroom-Forming Fungi Provides Insights into the Origins of Lignocellulose Decay Capabilities.</title>
        <authorList>
            <person name="Nagy L.G."/>
            <person name="Riley R."/>
            <person name="Tritt A."/>
            <person name="Adam C."/>
            <person name="Daum C."/>
            <person name="Floudas D."/>
            <person name="Sun H."/>
            <person name="Yadav J.S."/>
            <person name="Pangilinan J."/>
            <person name="Larsson K.H."/>
            <person name="Matsuura K."/>
            <person name="Barry K."/>
            <person name="Labutti K."/>
            <person name="Kuo R."/>
            <person name="Ohm R.A."/>
            <person name="Bhattacharya S.S."/>
            <person name="Shirouzu T."/>
            <person name="Yoshinaga Y."/>
            <person name="Martin F.M."/>
            <person name="Grigoriev I.V."/>
            <person name="Hibbett D.S."/>
        </authorList>
    </citation>
    <scope>NUCLEOTIDE SEQUENCE [LARGE SCALE GENOMIC DNA]</scope>
    <source>
        <strain evidence="9 10">TUFC12733</strain>
    </source>
</reference>
<dbReference type="PANTHER" id="PTHR11800">
    <property type="entry name" value="DNA-DIRECTED RNA POLYMERASE"/>
    <property type="match status" value="1"/>
</dbReference>
<feature type="region of interest" description="Disordered" evidence="7">
    <location>
        <begin position="346"/>
        <end position="371"/>
    </location>
</feature>
<name>A0A167ICX6_CALVF</name>
<evidence type="ECO:0000256" key="5">
    <source>
        <dbReference type="ARBA" id="ARBA00023242"/>
    </source>
</evidence>
<evidence type="ECO:0000256" key="3">
    <source>
        <dbReference type="ARBA" id="ARBA00022478"/>
    </source>
</evidence>
<evidence type="ECO:0000313" key="9">
    <source>
        <dbReference type="EMBL" id="KZO92522.1"/>
    </source>
</evidence>
<keyword evidence="10" id="KW-1185">Reference proteome</keyword>
<dbReference type="STRING" id="1330018.A0A167ICX6"/>
<dbReference type="InterPro" id="IPR036643">
    <property type="entry name" value="RNApol_insert_sf"/>
</dbReference>
<evidence type="ECO:0000256" key="7">
    <source>
        <dbReference type="SAM" id="MobiDB-lite"/>
    </source>
</evidence>
<dbReference type="AlphaFoldDB" id="A0A167ICX6"/>
<dbReference type="GO" id="GO:0046983">
    <property type="term" value="F:protein dimerization activity"/>
    <property type="evidence" value="ECO:0007669"/>
    <property type="project" value="InterPro"/>
</dbReference>
<comment type="similarity">
    <text evidence="6">Belongs to the archaeal Rpo3/eukaryotic RPB3 RNA polymerase subunit family.</text>
</comment>
<comment type="subcellular location">
    <subcellularLocation>
        <location evidence="1">Nucleus</location>
    </subcellularLocation>
</comment>
<evidence type="ECO:0000256" key="1">
    <source>
        <dbReference type="ARBA" id="ARBA00004123"/>
    </source>
</evidence>
<dbReference type="GO" id="GO:0005736">
    <property type="term" value="C:RNA polymerase I complex"/>
    <property type="evidence" value="ECO:0007669"/>
    <property type="project" value="TreeGrafter"/>
</dbReference>
<dbReference type="Pfam" id="PF01193">
    <property type="entry name" value="RNA_pol_L"/>
    <property type="match status" value="1"/>
</dbReference>
<dbReference type="InterPro" id="IPR050518">
    <property type="entry name" value="Rpo3/RPB3_RNA_Pol_subunit"/>
</dbReference>
<feature type="domain" description="DNA-directed RNA polymerase RpoA/D/Rpb3-type" evidence="8">
    <location>
        <begin position="56"/>
        <end position="338"/>
    </location>
</feature>
<dbReference type="GO" id="GO:0003677">
    <property type="term" value="F:DNA binding"/>
    <property type="evidence" value="ECO:0007669"/>
    <property type="project" value="InterPro"/>
</dbReference>
<dbReference type="CDD" id="cd07032">
    <property type="entry name" value="RNAP_I_II_AC40"/>
    <property type="match status" value="1"/>
</dbReference>
<feature type="compositionally biased region" description="Acidic residues" evidence="7">
    <location>
        <begin position="360"/>
        <end position="371"/>
    </location>
</feature>
<evidence type="ECO:0000256" key="4">
    <source>
        <dbReference type="ARBA" id="ARBA00023163"/>
    </source>
</evidence>
<dbReference type="InterPro" id="IPR011263">
    <property type="entry name" value="DNA-dir_RNA_pol_RpoA/D/Rpb3"/>
</dbReference>
<dbReference type="EMBL" id="KV417310">
    <property type="protein sequence ID" value="KZO92522.1"/>
    <property type="molecule type" value="Genomic_DNA"/>
</dbReference>
<dbReference type="GO" id="GO:0005666">
    <property type="term" value="C:RNA polymerase III complex"/>
    <property type="evidence" value="ECO:0007669"/>
    <property type="project" value="TreeGrafter"/>
</dbReference>
<sequence length="371" mass="41444">MEKIELSRLVQLHPERVSHVSSTDYPGHWPGEDHTWDLEVFRHNLRLDIQRLTPSTIDFDLIGVDASIANALRRILIAEVETIAIEKVFVWQNTSVMQDEVLAARLGLVPLRIHPGRLETWQPEATATDANTISFQLQVSCTRRPNVSSAETDPSKLYENSTVYSSHMIWQPVGQQGHLPDWVSDPPAVAAPDIVLLKLRPGQEVHAELHCVKACGREHAKWSPVATATYRLMPHIDIVSPVPERLQQKFVESFSPGVIGRRKGQGGKGMEVYVKDARRDTVSRNVFMHPEFEGVVKLGRVRDHFLFSVESAGQIPPQALLPEAIAVFRRKIKVVSSALEELIHPTAAAEEGEKEAADGEEREDGGMDVDL</sequence>
<proteinExistence type="inferred from homology"/>
<keyword evidence="3" id="KW-0240">DNA-directed RNA polymerase</keyword>
<organism evidence="9 10">
    <name type="scientific">Calocera viscosa (strain TUFC12733)</name>
    <dbReference type="NCBI Taxonomy" id="1330018"/>
    <lineage>
        <taxon>Eukaryota</taxon>
        <taxon>Fungi</taxon>
        <taxon>Dikarya</taxon>
        <taxon>Basidiomycota</taxon>
        <taxon>Agaricomycotina</taxon>
        <taxon>Dacrymycetes</taxon>
        <taxon>Dacrymycetales</taxon>
        <taxon>Dacrymycetaceae</taxon>
        <taxon>Calocera</taxon>
    </lineage>
</organism>
<dbReference type="PROSITE" id="PS00446">
    <property type="entry name" value="RNA_POL_D_30KD"/>
    <property type="match status" value="1"/>
</dbReference>
<dbReference type="InterPro" id="IPR036603">
    <property type="entry name" value="RBP11-like"/>
</dbReference>
<dbReference type="InterPro" id="IPR033901">
    <property type="entry name" value="RNAPI/III_AC40"/>
</dbReference>
<dbReference type="Proteomes" id="UP000076738">
    <property type="component" value="Unassembled WGS sequence"/>
</dbReference>
<accession>A0A167ICX6</accession>
<dbReference type="GO" id="GO:0006351">
    <property type="term" value="P:DNA-templated transcription"/>
    <property type="evidence" value="ECO:0007669"/>
    <property type="project" value="InterPro"/>
</dbReference>
<dbReference type="SUPFAM" id="SSF56553">
    <property type="entry name" value="Insert subdomain of RNA polymerase alpha subunit"/>
    <property type="match status" value="1"/>
</dbReference>
<dbReference type="InterPro" id="IPR022842">
    <property type="entry name" value="RNAP_Rpo3/Rpb3/RPAC1"/>
</dbReference>
<evidence type="ECO:0000256" key="6">
    <source>
        <dbReference type="ARBA" id="ARBA00025804"/>
    </source>
</evidence>
<dbReference type="GO" id="GO:0055029">
    <property type="term" value="C:nuclear DNA-directed RNA polymerase complex"/>
    <property type="evidence" value="ECO:0007669"/>
    <property type="project" value="UniProtKB-ARBA"/>
</dbReference>
<dbReference type="GO" id="GO:0003899">
    <property type="term" value="F:DNA-directed RNA polymerase activity"/>
    <property type="evidence" value="ECO:0007669"/>
    <property type="project" value="InterPro"/>
</dbReference>
<dbReference type="SMART" id="SM00662">
    <property type="entry name" value="RPOLD"/>
    <property type="match status" value="1"/>
</dbReference>
<dbReference type="Gene3D" id="2.170.120.12">
    <property type="entry name" value="DNA-directed RNA polymerase, insert domain"/>
    <property type="match status" value="1"/>
</dbReference>
<dbReference type="FunFam" id="2.170.120.12:FF:000003">
    <property type="entry name" value="Dna-directed rna polymerases i and iii subunit"/>
    <property type="match status" value="1"/>
</dbReference>
<evidence type="ECO:0000259" key="8">
    <source>
        <dbReference type="SMART" id="SM00662"/>
    </source>
</evidence>